<name>A0A927GCM9_9BACT</name>
<feature type="transmembrane region" description="Helical" evidence="2">
    <location>
        <begin position="133"/>
        <end position="156"/>
    </location>
</feature>
<dbReference type="InterPro" id="IPR013694">
    <property type="entry name" value="VIT"/>
</dbReference>
<dbReference type="EMBL" id="JACXAA010000002">
    <property type="protein sequence ID" value="MBD2752829.1"/>
    <property type="molecule type" value="Genomic_DNA"/>
</dbReference>
<dbReference type="RefSeq" id="WP_191038446.1">
    <property type="nucleotide sequence ID" value="NZ_JACXAA010000002.1"/>
</dbReference>
<dbReference type="Proteomes" id="UP000653797">
    <property type="component" value="Unassembled WGS sequence"/>
</dbReference>
<dbReference type="Pfam" id="PF08487">
    <property type="entry name" value="VIT"/>
    <property type="match status" value="1"/>
</dbReference>
<evidence type="ECO:0000313" key="5">
    <source>
        <dbReference type="Proteomes" id="UP000653797"/>
    </source>
</evidence>
<keyword evidence="5" id="KW-1185">Reference proteome</keyword>
<proteinExistence type="predicted"/>
<evidence type="ECO:0000313" key="4">
    <source>
        <dbReference type="EMBL" id="MBD2752829.1"/>
    </source>
</evidence>
<evidence type="ECO:0000259" key="3">
    <source>
        <dbReference type="PROSITE" id="PS51468"/>
    </source>
</evidence>
<feature type="compositionally biased region" description="Basic and acidic residues" evidence="1">
    <location>
        <begin position="12"/>
        <end position="21"/>
    </location>
</feature>
<comment type="caution">
    <text evidence="4">The sequence shown here is derived from an EMBL/GenBank/DDBJ whole genome shotgun (WGS) entry which is preliminary data.</text>
</comment>
<feature type="domain" description="VIT" evidence="3">
    <location>
        <begin position="359"/>
        <end position="493"/>
    </location>
</feature>
<gene>
    <name evidence="4" type="ORF">IC230_08010</name>
</gene>
<dbReference type="InterPro" id="IPR031005">
    <property type="entry name" value="Sorted_by_XrtN"/>
</dbReference>
<keyword evidence="2" id="KW-1133">Transmembrane helix</keyword>
<organism evidence="4 5">
    <name type="scientific">Spirosoma validum</name>
    <dbReference type="NCBI Taxonomy" id="2771355"/>
    <lineage>
        <taxon>Bacteria</taxon>
        <taxon>Pseudomonadati</taxon>
        <taxon>Bacteroidota</taxon>
        <taxon>Cytophagia</taxon>
        <taxon>Cytophagales</taxon>
        <taxon>Cytophagaceae</taxon>
        <taxon>Spirosoma</taxon>
    </lineage>
</organism>
<feature type="transmembrane region" description="Helical" evidence="2">
    <location>
        <begin position="43"/>
        <end position="65"/>
    </location>
</feature>
<evidence type="ECO:0000256" key="1">
    <source>
        <dbReference type="SAM" id="MobiDB-lite"/>
    </source>
</evidence>
<feature type="region of interest" description="Disordered" evidence="1">
    <location>
        <begin position="1"/>
        <end position="21"/>
    </location>
</feature>
<accession>A0A927GCM9</accession>
<evidence type="ECO:0000256" key="2">
    <source>
        <dbReference type="SAM" id="Phobius"/>
    </source>
</evidence>
<keyword evidence="2" id="KW-0472">Membrane</keyword>
<feature type="transmembrane region" description="Helical" evidence="2">
    <location>
        <begin position="193"/>
        <end position="218"/>
    </location>
</feature>
<dbReference type="AlphaFoldDB" id="A0A927GCM9"/>
<keyword evidence="2" id="KW-0812">Transmembrane</keyword>
<sequence length="878" mass="99514">MKIEDNLPSFRSADDTSVDQHDQIDSNLPVNYRPSFLAPFNDATFQLGFILLSLSATLFLLYDILSDPRREAGGNVGMIMIHYGLAVGFSILLLTTGFYKTGREDYCGRRPTRWLGLLLWLISAYALNREMAVFQQSTTWLCWALVAIGLAMVVYTWKESLSIRGQQLLYAVFAFGFLLFVYMAFYLVKLYPISVPMLIGLGLSIHTFVPFALALALGKRLWIDTRQEEHLRPGVTVGLCATIAVVSVFLTGWFRTLNRIEQTKQEATIRKTSDLPDWVLVAQHLKPGWITDRLLLSGRVYDQGRFFSGSKWGLGNLTSLDDVKRHDPLVVIASVLHPANVVSDKEKLALLKIRSSERHGTEEKFWMGRHLTTEEVVSQVRIWPQFRLSYTEQTVRIRNQARNTTEEALFTFHLPAGSAVSSMSLWVNGKEESAYLTTVAKADSAYRTVVDVQSRVMARDPAVVYWQEGNRVTVRVFPCRAGEDRRVKLGITSPLRLENNTLVYQNPYFEGPDAESATELVNIDFTTPPTDLNVPWLFSNLTNNTLRHQGDYNPDWALRFQAPPLSTEAFVLDGRTYQMELYRPTLESFTPTDVFLDVNVQWSEAEFRTAYQAAVQEKSRVWVFMDGMHQLSDQNLDATYEQLKSQSFSLFPVYRIANPETSLLITKGTPTSPLLSDLRNSPFADHFGLLAKHETPIRTFCLNPMPSPYIQSLNELRVLNVTQGTSADLVQFLGQTHQFPHHPDQADRIVLSGAGVAIREQLNTGVVSSKAPNHLARLFSYTHLLQQIGRHYFVKNYQTDTLITEAQRANVVSPLSSLIVLETTADYDRFGIKKDHLGLDNATFKEEGAVPEPHEWAMLIMVLGLLSYLSWKKHYALR</sequence>
<feature type="transmembrane region" description="Helical" evidence="2">
    <location>
        <begin position="168"/>
        <end position="187"/>
    </location>
</feature>
<dbReference type="NCBIfam" id="TIGR04477">
    <property type="entry name" value="sorted_by_XrtN"/>
    <property type="match status" value="1"/>
</dbReference>
<reference evidence="4" key="1">
    <citation type="submission" date="2020-09" db="EMBL/GenBank/DDBJ databases">
        <authorList>
            <person name="Kim M.K."/>
        </authorList>
    </citation>
    <scope>NUCLEOTIDE SEQUENCE</scope>
    <source>
        <strain evidence="4">BT704</strain>
    </source>
</reference>
<dbReference type="PROSITE" id="PS51468">
    <property type="entry name" value="VIT"/>
    <property type="match status" value="1"/>
</dbReference>
<protein>
    <submittedName>
        <fullName evidence="4">XrtN system VIT domain-containing protein</fullName>
    </submittedName>
</protein>
<feature type="transmembrane region" description="Helical" evidence="2">
    <location>
        <begin position="77"/>
        <end position="99"/>
    </location>
</feature>
<feature type="transmembrane region" description="Helical" evidence="2">
    <location>
        <begin position="230"/>
        <end position="254"/>
    </location>
</feature>